<dbReference type="WBParaSite" id="PSAMB.scaffold997size37417.g10165.t1">
    <property type="protein sequence ID" value="PSAMB.scaffold997size37417.g10165.t1"/>
    <property type="gene ID" value="PSAMB.scaffold997size37417.g10165"/>
</dbReference>
<dbReference type="AlphaFoldDB" id="A0A914XTS9"/>
<feature type="signal peptide" evidence="1">
    <location>
        <begin position="1"/>
        <end position="24"/>
    </location>
</feature>
<organism evidence="2 3">
    <name type="scientific">Plectus sambesii</name>
    <dbReference type="NCBI Taxonomy" id="2011161"/>
    <lineage>
        <taxon>Eukaryota</taxon>
        <taxon>Metazoa</taxon>
        <taxon>Ecdysozoa</taxon>
        <taxon>Nematoda</taxon>
        <taxon>Chromadorea</taxon>
        <taxon>Plectida</taxon>
        <taxon>Plectina</taxon>
        <taxon>Plectoidea</taxon>
        <taxon>Plectidae</taxon>
        <taxon>Plectus</taxon>
    </lineage>
</organism>
<protein>
    <submittedName>
        <fullName evidence="3">Uncharacterized protein</fullName>
    </submittedName>
</protein>
<keyword evidence="1" id="KW-0732">Signal</keyword>
<name>A0A914XTS9_9BILA</name>
<evidence type="ECO:0000313" key="2">
    <source>
        <dbReference type="Proteomes" id="UP000887566"/>
    </source>
</evidence>
<sequence>MSGQQLTMFLFSLFVCCSISPIWARQLPDLYWNSSNVLFDGWGSAGHSAARRVGDTDGQRRIMNWFGALGCLLGPPGSASVFPTD</sequence>
<evidence type="ECO:0000256" key="1">
    <source>
        <dbReference type="SAM" id="SignalP"/>
    </source>
</evidence>
<dbReference type="Proteomes" id="UP000887566">
    <property type="component" value="Unplaced"/>
</dbReference>
<feature type="chain" id="PRO_5037088201" evidence="1">
    <location>
        <begin position="25"/>
        <end position="85"/>
    </location>
</feature>
<reference evidence="3" key="1">
    <citation type="submission" date="2022-11" db="UniProtKB">
        <authorList>
            <consortium name="WormBaseParasite"/>
        </authorList>
    </citation>
    <scope>IDENTIFICATION</scope>
</reference>
<proteinExistence type="predicted"/>
<accession>A0A914XTS9</accession>
<evidence type="ECO:0000313" key="3">
    <source>
        <dbReference type="WBParaSite" id="PSAMB.scaffold997size37417.g10165.t1"/>
    </source>
</evidence>
<keyword evidence="2" id="KW-1185">Reference proteome</keyword>